<feature type="domain" description="Cytochrome c" evidence="23">
    <location>
        <begin position="118"/>
        <end position="208"/>
    </location>
</feature>
<dbReference type="PRINTS" id="PR00605">
    <property type="entry name" value="CYTCHROMECIC"/>
</dbReference>
<organism evidence="24 25">
    <name type="scientific">Novosphingobium nitrogenifigens DSM 19370</name>
    <dbReference type="NCBI Taxonomy" id="983920"/>
    <lineage>
        <taxon>Bacteria</taxon>
        <taxon>Pseudomonadati</taxon>
        <taxon>Pseudomonadota</taxon>
        <taxon>Alphaproteobacteria</taxon>
        <taxon>Sphingomonadales</taxon>
        <taxon>Sphingomonadaceae</taxon>
        <taxon>Novosphingobium</taxon>
    </lineage>
</organism>
<dbReference type="RefSeq" id="WP_008065522.1">
    <property type="nucleotide sequence ID" value="NZ_AQWK01000001.1"/>
</dbReference>
<dbReference type="InterPro" id="IPR032858">
    <property type="entry name" value="CcoP_N"/>
</dbReference>
<evidence type="ECO:0000256" key="15">
    <source>
        <dbReference type="ARBA" id="ARBA00023002"/>
    </source>
</evidence>
<keyword evidence="15 19" id="KW-0560">Oxidoreductase</keyword>
<dbReference type="InterPro" id="IPR036909">
    <property type="entry name" value="Cyt_c-like_dom_sf"/>
</dbReference>
<evidence type="ECO:0000256" key="9">
    <source>
        <dbReference type="ARBA" id="ARBA00022692"/>
    </source>
</evidence>
<dbReference type="NCBIfam" id="TIGR00782">
    <property type="entry name" value="ccoP"/>
    <property type="match status" value="1"/>
</dbReference>
<evidence type="ECO:0000256" key="8">
    <source>
        <dbReference type="ARBA" id="ARBA00022660"/>
    </source>
</evidence>
<evidence type="ECO:0000313" key="24">
    <source>
        <dbReference type="EMBL" id="EGD59119.1"/>
    </source>
</evidence>
<dbReference type="GO" id="GO:1902600">
    <property type="term" value="P:proton transmembrane transport"/>
    <property type="evidence" value="ECO:0007669"/>
    <property type="project" value="UniProtKB-KW"/>
</dbReference>
<feature type="transmembrane region" description="Helical" evidence="22">
    <location>
        <begin position="42"/>
        <end position="64"/>
    </location>
</feature>
<keyword evidence="4 19" id="KW-0813">Transport</keyword>
<evidence type="ECO:0000256" key="20">
    <source>
        <dbReference type="PIRSR" id="PIRSR000006-1"/>
    </source>
</evidence>
<dbReference type="GO" id="GO:0016491">
    <property type="term" value="F:oxidoreductase activity"/>
    <property type="evidence" value="ECO:0007669"/>
    <property type="project" value="UniProtKB-KW"/>
</dbReference>
<evidence type="ECO:0000256" key="4">
    <source>
        <dbReference type="ARBA" id="ARBA00022448"/>
    </source>
</evidence>
<evidence type="ECO:0000256" key="10">
    <source>
        <dbReference type="ARBA" id="ARBA00022723"/>
    </source>
</evidence>
<evidence type="ECO:0000256" key="5">
    <source>
        <dbReference type="ARBA" id="ARBA00022475"/>
    </source>
</evidence>
<dbReference type="PANTHER" id="PTHR33751">
    <property type="entry name" value="CBB3-TYPE CYTOCHROME C OXIDASE SUBUNIT FIXP"/>
    <property type="match status" value="1"/>
</dbReference>
<proteinExistence type="inferred from homology"/>
<dbReference type="OrthoDB" id="9811281at2"/>
<evidence type="ECO:0000256" key="13">
    <source>
        <dbReference type="ARBA" id="ARBA00022982"/>
    </source>
</evidence>
<evidence type="ECO:0000256" key="6">
    <source>
        <dbReference type="ARBA" id="ARBA00022519"/>
    </source>
</evidence>
<comment type="subcellular location">
    <subcellularLocation>
        <location evidence="1 19">Cell inner membrane</location>
    </subcellularLocation>
</comment>
<dbReference type="GO" id="GO:0009055">
    <property type="term" value="F:electron transfer activity"/>
    <property type="evidence" value="ECO:0007669"/>
    <property type="project" value="InterPro"/>
</dbReference>
<keyword evidence="12 19" id="KW-0375">Hydrogen ion transport</keyword>
<comment type="cofactor">
    <cofactor evidence="19 21">
        <name>heme c</name>
        <dbReference type="ChEBI" id="CHEBI:61717"/>
    </cofactor>
    <text evidence="19 21">Binds 2 heme C groups per subunit.</text>
</comment>
<evidence type="ECO:0000256" key="21">
    <source>
        <dbReference type="PIRSR" id="PIRSR000006-2"/>
    </source>
</evidence>
<keyword evidence="9 22" id="KW-0812">Transmembrane</keyword>
<dbReference type="InterPro" id="IPR004678">
    <property type="entry name" value="Cyt_c_oxidase_cbb3_su3"/>
</dbReference>
<evidence type="ECO:0000256" key="17">
    <source>
        <dbReference type="ARBA" id="ARBA00023065"/>
    </source>
</evidence>
<feature type="binding site" description="covalent" evidence="21">
    <location>
        <position position="231"/>
    </location>
    <ligand>
        <name>heme c</name>
        <dbReference type="ChEBI" id="CHEBI:61717"/>
        <label>2</label>
    </ligand>
</feature>
<feature type="binding site" description="axial binding residue" evidence="20">
    <location>
        <position position="135"/>
    </location>
    <ligand>
        <name>heme c</name>
        <dbReference type="ChEBI" id="CHEBI:61717"/>
        <label>1</label>
    </ligand>
    <ligandPart>
        <name>Fe</name>
        <dbReference type="ChEBI" id="CHEBI:18248"/>
    </ligandPart>
</feature>
<keyword evidence="25" id="KW-1185">Reference proteome</keyword>
<dbReference type="InterPro" id="IPR038414">
    <property type="entry name" value="CcoP_N_sf"/>
</dbReference>
<dbReference type="Gene3D" id="1.10.760.10">
    <property type="entry name" value="Cytochrome c-like domain"/>
    <property type="match status" value="2"/>
</dbReference>
<dbReference type="STRING" id="983920.Y88_1181"/>
<dbReference type="InterPro" id="IPR009056">
    <property type="entry name" value="Cyt_c-like_dom"/>
</dbReference>
<evidence type="ECO:0000256" key="16">
    <source>
        <dbReference type="ARBA" id="ARBA00023004"/>
    </source>
</evidence>
<dbReference type="SUPFAM" id="SSF46626">
    <property type="entry name" value="Cytochrome c"/>
    <property type="match status" value="2"/>
</dbReference>
<reference evidence="24 25" key="1">
    <citation type="journal article" date="2012" name="J. Bacteriol.">
        <title>Draft Genome Sequence of Novosphingobium nitrogenifigens Y88T.</title>
        <authorList>
            <person name="Strabala T.J."/>
            <person name="Macdonald L."/>
            <person name="Liu V."/>
            <person name="Smit A.M."/>
        </authorList>
    </citation>
    <scope>NUCLEOTIDE SEQUENCE [LARGE SCALE GENOMIC DNA]</scope>
    <source>
        <strain evidence="24 25">DSM 19370</strain>
    </source>
</reference>
<dbReference type="Proteomes" id="UP000004728">
    <property type="component" value="Unassembled WGS sequence"/>
</dbReference>
<keyword evidence="8 19" id="KW-0679">Respiratory chain</keyword>
<feature type="binding site" description="axial binding residue" evidence="20">
    <location>
        <position position="273"/>
    </location>
    <ligand>
        <name>heme c</name>
        <dbReference type="ChEBI" id="CHEBI:61717"/>
        <label>1</label>
    </ligand>
    <ligandPart>
        <name>Fe</name>
        <dbReference type="ChEBI" id="CHEBI:18248"/>
    </ligandPart>
</feature>
<dbReference type="GO" id="GO:0020037">
    <property type="term" value="F:heme binding"/>
    <property type="evidence" value="ECO:0007669"/>
    <property type="project" value="InterPro"/>
</dbReference>
<gene>
    <name evidence="24" type="ORF">Y88_1181</name>
</gene>
<evidence type="ECO:0000256" key="14">
    <source>
        <dbReference type="ARBA" id="ARBA00022989"/>
    </source>
</evidence>
<feature type="binding site" description="covalent" evidence="21">
    <location>
        <position position="131"/>
    </location>
    <ligand>
        <name>heme c</name>
        <dbReference type="ChEBI" id="CHEBI:61717"/>
        <label>1</label>
    </ligand>
</feature>
<accession>F1Z8A6</accession>
<dbReference type="Pfam" id="PF13442">
    <property type="entry name" value="Cytochrome_CBB3"/>
    <property type="match status" value="2"/>
</dbReference>
<comment type="similarity">
    <text evidence="3 19">Belongs to the CcoP / FixP family.</text>
</comment>
<evidence type="ECO:0000256" key="19">
    <source>
        <dbReference type="PIRNR" id="PIRNR000006"/>
    </source>
</evidence>
<dbReference type="PIRSF" id="PIRSF000006">
    <property type="entry name" value="Cbb3-Cox_fixP"/>
    <property type="match status" value="1"/>
</dbReference>
<protein>
    <recommendedName>
        <fullName evidence="19">Cbb3-type cytochrome c oxidase subunit</fullName>
    </recommendedName>
</protein>
<evidence type="ECO:0000256" key="2">
    <source>
        <dbReference type="ARBA" id="ARBA00004673"/>
    </source>
</evidence>
<evidence type="ECO:0000256" key="7">
    <source>
        <dbReference type="ARBA" id="ARBA00022617"/>
    </source>
</evidence>
<evidence type="ECO:0000256" key="18">
    <source>
        <dbReference type="ARBA" id="ARBA00023136"/>
    </source>
</evidence>
<dbReference type="eggNOG" id="COG2010">
    <property type="taxonomic scope" value="Bacteria"/>
</dbReference>
<dbReference type="InterPro" id="IPR008168">
    <property type="entry name" value="Cyt_C_IC"/>
</dbReference>
<evidence type="ECO:0000256" key="11">
    <source>
        <dbReference type="ARBA" id="ARBA00022737"/>
    </source>
</evidence>
<evidence type="ECO:0000256" key="1">
    <source>
        <dbReference type="ARBA" id="ARBA00004533"/>
    </source>
</evidence>
<feature type="binding site" description="covalent" evidence="21">
    <location>
        <position position="134"/>
    </location>
    <ligand>
        <name>heme c</name>
        <dbReference type="ChEBI" id="CHEBI:61717"/>
        <label>1</label>
    </ligand>
</feature>
<dbReference type="GO" id="GO:0005886">
    <property type="term" value="C:plasma membrane"/>
    <property type="evidence" value="ECO:0007669"/>
    <property type="project" value="UniProtKB-SubCell"/>
</dbReference>
<keyword evidence="13 19" id="KW-0249">Electron transport</keyword>
<keyword evidence="11" id="KW-0677">Repeat</keyword>
<evidence type="ECO:0000259" key="23">
    <source>
        <dbReference type="PROSITE" id="PS51007"/>
    </source>
</evidence>
<evidence type="ECO:0000256" key="22">
    <source>
        <dbReference type="SAM" id="Phobius"/>
    </source>
</evidence>
<sequence>MANNHDEGGADHGGRLDEATGVHTVGHEWDGIEELDNPLPRWWLMLFYVCILFAIGYVIAYPALPGRHSATPGMLGWTSRGTLAAETTAADQSRAAVRAAIAATSVEDLAKDPKLLRAAIEGGRAAFKVNCVQCHGSGAAGGKGYPNLNDDDWLWGGDIATIHQTLEHGIRYPGDDATRMSQMPSFGRDGILTPAQVQDVVSHVRVISGQEKPSASSNRGSAIFAQNCAVCHGANGEGGRNVGAPKLTDAIWLYGGDRATLTETVTNARYGVMPAWGQRLDPVTVKMLAAYVHSLGGGEATPAAPAAEAAAPAAPAAGQ</sequence>
<comment type="caution">
    <text evidence="24">The sequence shown here is derived from an EMBL/GenBank/DDBJ whole genome shotgun (WGS) entry which is preliminary data.</text>
</comment>
<dbReference type="HOGENOM" id="CLU_047545_2_0_5"/>
<dbReference type="Pfam" id="PF14715">
    <property type="entry name" value="FixP_N"/>
    <property type="match status" value="1"/>
</dbReference>
<keyword evidence="14 22" id="KW-1133">Transmembrane helix</keyword>
<dbReference type="EMBL" id="AEWJ01000037">
    <property type="protein sequence ID" value="EGD59119.1"/>
    <property type="molecule type" value="Genomic_DNA"/>
</dbReference>
<keyword evidence="10 19" id="KW-0479">Metal-binding</keyword>
<dbReference type="Gene3D" id="6.10.280.130">
    <property type="match status" value="1"/>
</dbReference>
<dbReference type="AlphaFoldDB" id="F1Z8A6"/>
<feature type="binding site" description="axial binding residue" evidence="20">
    <location>
        <position position="183"/>
    </location>
    <ligand>
        <name>heme c</name>
        <dbReference type="ChEBI" id="CHEBI:61717"/>
        <label>2</label>
    </ligand>
    <ligandPart>
        <name>Fe</name>
        <dbReference type="ChEBI" id="CHEBI:18248"/>
    </ligandPart>
</feature>
<feature type="binding site" description="covalent" evidence="21">
    <location>
        <position position="228"/>
    </location>
    <ligand>
        <name>heme c</name>
        <dbReference type="ChEBI" id="CHEBI:61717"/>
        <label>2</label>
    </ligand>
</feature>
<dbReference type="InParanoid" id="F1Z8A6"/>
<evidence type="ECO:0000313" key="25">
    <source>
        <dbReference type="Proteomes" id="UP000004728"/>
    </source>
</evidence>
<keyword evidence="17 19" id="KW-0406">Ion transport</keyword>
<dbReference type="GO" id="GO:0006119">
    <property type="term" value="P:oxidative phosphorylation"/>
    <property type="evidence" value="ECO:0007669"/>
    <property type="project" value="UniProtKB-UniPathway"/>
</dbReference>
<dbReference type="InterPro" id="IPR050597">
    <property type="entry name" value="Cytochrome_c_Oxidase_Subunit"/>
</dbReference>
<keyword evidence="16 19" id="KW-0408">Iron</keyword>
<dbReference type="PANTHER" id="PTHR33751:SF1">
    <property type="entry name" value="CBB3-TYPE CYTOCHROME C OXIDASE SUBUNIT FIXP"/>
    <property type="match status" value="1"/>
</dbReference>
<dbReference type="PROSITE" id="PS51007">
    <property type="entry name" value="CYTC"/>
    <property type="match status" value="2"/>
</dbReference>
<keyword evidence="5 19" id="KW-1003">Cell membrane</keyword>
<feature type="domain" description="Cytochrome c" evidence="23">
    <location>
        <begin position="215"/>
        <end position="296"/>
    </location>
</feature>
<evidence type="ECO:0000256" key="12">
    <source>
        <dbReference type="ARBA" id="ARBA00022781"/>
    </source>
</evidence>
<feature type="binding site" description="axial binding residue" evidence="20">
    <location>
        <position position="232"/>
    </location>
    <ligand>
        <name>heme c</name>
        <dbReference type="ChEBI" id="CHEBI:61717"/>
        <label>2</label>
    </ligand>
    <ligandPart>
        <name>Fe</name>
        <dbReference type="ChEBI" id="CHEBI:18248"/>
    </ligandPart>
</feature>
<keyword evidence="18 19" id="KW-0472">Membrane</keyword>
<dbReference type="UniPathway" id="UPA00705"/>
<dbReference type="GO" id="GO:0005506">
    <property type="term" value="F:iron ion binding"/>
    <property type="evidence" value="ECO:0007669"/>
    <property type="project" value="InterPro"/>
</dbReference>
<name>F1Z8A6_9SPHN</name>
<comment type="subunit">
    <text evidence="19">Component of the cbb3-type cytochrome c oxidase.</text>
</comment>
<comment type="function">
    <text evidence="19">C-type cytochrome. Part of the cbb3-type cytochrome c oxidase complex.</text>
</comment>
<evidence type="ECO:0000256" key="3">
    <source>
        <dbReference type="ARBA" id="ARBA00006113"/>
    </source>
</evidence>
<comment type="pathway">
    <text evidence="2 19">Energy metabolism; oxidative phosphorylation.</text>
</comment>
<keyword evidence="7 19" id="KW-0349">Heme</keyword>
<keyword evidence="6 19" id="KW-0997">Cell inner membrane</keyword>